<keyword evidence="1" id="KW-1133">Transmembrane helix</keyword>
<dbReference type="AlphaFoldDB" id="A0A272EY79"/>
<keyword evidence="1" id="KW-0472">Membrane</keyword>
<feature type="transmembrane region" description="Helical" evidence="1">
    <location>
        <begin position="312"/>
        <end position="331"/>
    </location>
</feature>
<dbReference type="Proteomes" id="UP000216107">
    <property type="component" value="Unassembled WGS sequence"/>
</dbReference>
<dbReference type="Pfam" id="PF04332">
    <property type="entry name" value="DUF475"/>
    <property type="match status" value="1"/>
</dbReference>
<evidence type="ECO:0000313" key="4">
    <source>
        <dbReference type="Proteomes" id="UP000216107"/>
    </source>
</evidence>
<name>A0A272EY79_9RHOO</name>
<accession>A0A272EY79</accession>
<reference evidence="3 4" key="2">
    <citation type="submission" date="2017-07" db="EMBL/GenBank/DDBJ databases">
        <title>Candidatus Dactylopiibacterium carminicum, a nitrogen-fixing symbiont of the cochineal insect Dactylopius coccus and Dactylopius opuntiae (Hemiptera: Coccoidea: Dactylopiidae).</title>
        <authorList>
            <person name="Vera A."/>
        </authorList>
    </citation>
    <scope>NUCLEOTIDE SEQUENCE [LARGE SCALE GENOMIC DNA]</scope>
    <source>
        <strain evidence="3 4">NFDCM</strain>
    </source>
</reference>
<dbReference type="OrthoDB" id="8533002at2"/>
<feature type="transmembrane region" description="Helical" evidence="1">
    <location>
        <begin position="270"/>
        <end position="291"/>
    </location>
</feature>
<reference evidence="2 5" key="1">
    <citation type="submission" date="2016-08" db="EMBL/GenBank/DDBJ databases">
        <title>Candidatus Dactylopiibacterium carminicum genome sequence.</title>
        <authorList>
            <person name="Ramirez-Puebla S.T."/>
            <person name="Ormeno-Orrillo E."/>
            <person name="Vera-Ponce De Leon A."/>
            <person name="Luis L."/>
            <person name="Sanchez-Flores A."/>
            <person name="Monica R."/>
            <person name="Martinez-Romero E."/>
        </authorList>
    </citation>
    <scope>NUCLEOTIDE SEQUENCE [LARGE SCALE GENOMIC DNA]</scope>
    <source>
        <strain evidence="2">END1</strain>
    </source>
</reference>
<dbReference type="PANTHER" id="PTHR30238:SF4">
    <property type="entry name" value="SLL1022 PROTEIN"/>
    <property type="match status" value="1"/>
</dbReference>
<dbReference type="EMBL" id="MDUX01000005">
    <property type="protein sequence ID" value="KAF7600434.1"/>
    <property type="molecule type" value="Genomic_DNA"/>
</dbReference>
<feature type="transmembrane region" description="Helical" evidence="1">
    <location>
        <begin position="20"/>
        <end position="44"/>
    </location>
</feature>
<keyword evidence="5" id="KW-1185">Reference proteome</keyword>
<feature type="transmembrane region" description="Helical" evidence="1">
    <location>
        <begin position="90"/>
        <end position="116"/>
    </location>
</feature>
<evidence type="ECO:0000313" key="2">
    <source>
        <dbReference type="EMBL" id="KAF7600434.1"/>
    </source>
</evidence>
<proteinExistence type="predicted"/>
<comment type="caution">
    <text evidence="3">The sequence shown here is derived from an EMBL/GenBank/DDBJ whole genome shotgun (WGS) entry which is preliminary data.</text>
</comment>
<dbReference type="PANTHER" id="PTHR30238">
    <property type="entry name" value="MEMBRANE BOUND PREDICTED REDOX MODULATOR"/>
    <property type="match status" value="1"/>
</dbReference>
<evidence type="ECO:0000256" key="1">
    <source>
        <dbReference type="SAM" id="Phobius"/>
    </source>
</evidence>
<feature type="transmembrane region" description="Helical" evidence="1">
    <location>
        <begin position="144"/>
        <end position="161"/>
    </location>
</feature>
<feature type="transmembrane region" description="Helical" evidence="1">
    <location>
        <begin position="337"/>
        <end position="356"/>
    </location>
</feature>
<dbReference type="Proteomes" id="UP000623509">
    <property type="component" value="Unassembled WGS sequence"/>
</dbReference>
<gene>
    <name evidence="2" type="ORF">BGI27_02505</name>
    <name evidence="3" type="ORF">CGU29_00985</name>
</gene>
<feature type="transmembrane region" description="Helical" evidence="1">
    <location>
        <begin position="50"/>
        <end position="69"/>
    </location>
</feature>
<evidence type="ECO:0000313" key="5">
    <source>
        <dbReference type="Proteomes" id="UP000623509"/>
    </source>
</evidence>
<dbReference type="InterPro" id="IPR007427">
    <property type="entry name" value="DUF475"/>
</dbReference>
<sequence>MRQTRCVQVSARIRPPIMLLKYFGSSLLFSAVCLILAVVAGAFYGGPVTALAYFISCLTLGILETAVSLDNAVVNAKYLQHMNERSRRWFITWGMVIAVFGMRLVFPVLIVCLAAWTDPVSAVRMALFQPDEYAYHMEESHHEVMAFGAAFLLMVAIDFFFDPRKKIHWIPGLEHIAALIGRFPQAEVLIATPLILLAALLAPTENREILLSGFGGMLSFYLVHGVKDLLEELDEGMKQAVPDAGRLMVGSLLFLEVLDASFSFDGVVSAFAITNNFILIALGLGIGAMFVRSMTIYLVDRNTMSKLRFIEHGAFFGIAWLVAAMTLSLYGVALGEVIVAGVAATIIVISVIHSLFHRSQVEG</sequence>
<dbReference type="EMBL" id="NMRN01000002">
    <property type="protein sequence ID" value="PAS95055.1"/>
    <property type="molecule type" value="Genomic_DNA"/>
</dbReference>
<organism evidence="3 4">
    <name type="scientific">Candidatus Dactylopiibacterium carminicum</name>
    <dbReference type="NCBI Taxonomy" id="857335"/>
    <lineage>
        <taxon>Bacteria</taxon>
        <taxon>Pseudomonadati</taxon>
        <taxon>Pseudomonadota</taxon>
        <taxon>Betaproteobacteria</taxon>
        <taxon>Rhodocyclales</taxon>
        <taxon>Rhodocyclaceae</taxon>
        <taxon>Candidatus Dactylopiibacterium</taxon>
    </lineage>
</organism>
<evidence type="ECO:0000313" key="3">
    <source>
        <dbReference type="EMBL" id="PAS95055.1"/>
    </source>
</evidence>
<protein>
    <submittedName>
        <fullName evidence="2">DUF475 domain-containing protein</fullName>
    </submittedName>
</protein>
<feature type="transmembrane region" description="Helical" evidence="1">
    <location>
        <begin position="209"/>
        <end position="226"/>
    </location>
</feature>
<keyword evidence="1" id="KW-0812">Transmembrane</keyword>